<comment type="caution">
    <text evidence="15">The sequence shown here is derived from an EMBL/GenBank/DDBJ whole genome shotgun (WGS) entry which is preliminary data.</text>
</comment>
<keyword evidence="4" id="KW-0645">Protease</keyword>
<evidence type="ECO:0000256" key="10">
    <source>
        <dbReference type="ARBA" id="ARBA00023157"/>
    </source>
</evidence>
<feature type="chain" id="PRO_5042154256" description="Peptidase M14 domain-containing protein" evidence="13">
    <location>
        <begin position="20"/>
        <end position="652"/>
    </location>
</feature>
<dbReference type="SUPFAM" id="SSF54897">
    <property type="entry name" value="Protease propeptides/inhibitors"/>
    <property type="match status" value="1"/>
</dbReference>
<keyword evidence="3" id="KW-0121">Carboxypeptidase</keyword>
<dbReference type="FunFam" id="3.40.630.10:FF:000084">
    <property type="entry name" value="Carboxypeptidase B2"/>
    <property type="match status" value="1"/>
</dbReference>
<feature type="signal peptide" evidence="13">
    <location>
        <begin position="1"/>
        <end position="19"/>
    </location>
</feature>
<proteinExistence type="inferred from homology"/>
<dbReference type="PANTHER" id="PTHR11705">
    <property type="entry name" value="PROTEASE FAMILY M14 CARBOXYPEPTIDASE A,B"/>
    <property type="match status" value="1"/>
</dbReference>
<evidence type="ECO:0000256" key="4">
    <source>
        <dbReference type="ARBA" id="ARBA00022670"/>
    </source>
</evidence>
<evidence type="ECO:0000256" key="13">
    <source>
        <dbReference type="SAM" id="SignalP"/>
    </source>
</evidence>
<keyword evidence="7" id="KW-0378">Hydrolase</keyword>
<dbReference type="Pfam" id="PF00246">
    <property type="entry name" value="Peptidase_M14"/>
    <property type="match status" value="1"/>
</dbReference>
<evidence type="ECO:0000259" key="14">
    <source>
        <dbReference type="PROSITE" id="PS52035"/>
    </source>
</evidence>
<dbReference type="InterPro" id="IPR003146">
    <property type="entry name" value="M14A_act_pep"/>
</dbReference>
<keyword evidence="5" id="KW-0479">Metal-binding</keyword>
<evidence type="ECO:0000256" key="1">
    <source>
        <dbReference type="ARBA" id="ARBA00001947"/>
    </source>
</evidence>
<dbReference type="Gene3D" id="3.40.630.10">
    <property type="entry name" value="Zn peptidases"/>
    <property type="match status" value="1"/>
</dbReference>
<feature type="region of interest" description="Disordered" evidence="12">
    <location>
        <begin position="440"/>
        <end position="652"/>
    </location>
</feature>
<feature type="compositionally biased region" description="Low complexity" evidence="12">
    <location>
        <begin position="440"/>
        <end position="643"/>
    </location>
</feature>
<dbReference type="EMBL" id="JARGEI010000022">
    <property type="protein sequence ID" value="KAJ8711538.1"/>
    <property type="molecule type" value="Genomic_DNA"/>
</dbReference>
<dbReference type="GO" id="GO:0004181">
    <property type="term" value="F:metallocarboxypeptidase activity"/>
    <property type="evidence" value="ECO:0007669"/>
    <property type="project" value="InterPro"/>
</dbReference>
<sequence>MKTVELLVLCVAVVSLVRAGRHDAYSSYSVHAVLPRHSSDLQLLQQLELQLDLDVWQYGAAGREALLMVAPQYKQQLLSVLDAHGIQHYVHTENVAKAIEKNEEEISAYRRTRKNRLVFQDYPRYAQIDAYMERLAAEYPGLVTVVNAGKSFEGRDIKYLKISTTNFEDKSKPVYFMDAMIHAREWVTTPVTLYSAFRLVENLRTEDTDLLNDIDWIIMPLVNPDGYEFSHEDTRLWRKTRSVNLDVHATCFGVDGNRNFDVNFNTSGVSPDPCNLTYPGTHPFSEPETAIVRDILEEYKDRIEIYMDIHSHGNWILFGNGDRSLPPNAAQLHHLGSAMGAVMDAMKLPQAGFYRVGNSATILYGSSGSAQDYGQLFVPFSYTLELPGYGVGFLVPPEYVDHINEETWQGIAVTARLARSYYRVRYNAATTTVAPATTTAAPATTTAAPDTTTAALDTTTAAPDTTTAAPDTTTAAPDTTTAAPDTTTAAPDTTTAAPDTTTAAPDTTTAAPDTTTAAPDTTTAAPDTTTAAPDTTTAAPDTTTAAPDTTTAAPDTTTAAPDTTTVAPDTTTAAPDTTTAAPDTTTAAPDTTTAAPDTTTAAPDTTTAAPDTTTAAPDTTTAAPDTTTAAPDTTTAAPVTTAPVLNPDPQTM</sequence>
<evidence type="ECO:0000256" key="5">
    <source>
        <dbReference type="ARBA" id="ARBA00022723"/>
    </source>
</evidence>
<keyword evidence="10" id="KW-1015">Disulfide bond</keyword>
<evidence type="ECO:0000313" key="16">
    <source>
        <dbReference type="Proteomes" id="UP001231518"/>
    </source>
</evidence>
<evidence type="ECO:0000313" key="15">
    <source>
        <dbReference type="EMBL" id="KAJ8711538.1"/>
    </source>
</evidence>
<dbReference type="PROSITE" id="PS52035">
    <property type="entry name" value="PEPTIDASE_M14"/>
    <property type="match status" value="1"/>
</dbReference>
<dbReference type="Proteomes" id="UP001231518">
    <property type="component" value="Chromosome 21"/>
</dbReference>
<dbReference type="GO" id="GO:0006508">
    <property type="term" value="P:proteolysis"/>
    <property type="evidence" value="ECO:0007669"/>
    <property type="project" value="UniProtKB-KW"/>
</dbReference>
<dbReference type="InterPro" id="IPR036990">
    <property type="entry name" value="M14A-like_propep"/>
</dbReference>
<dbReference type="SMART" id="SM00631">
    <property type="entry name" value="Zn_pept"/>
    <property type="match status" value="1"/>
</dbReference>
<comment type="cofactor">
    <cofactor evidence="1">
        <name>Zn(2+)</name>
        <dbReference type="ChEBI" id="CHEBI:29105"/>
    </cofactor>
</comment>
<protein>
    <recommendedName>
        <fullName evidence="14">Peptidase M14 domain-containing protein</fullName>
    </recommendedName>
</protein>
<evidence type="ECO:0000256" key="9">
    <source>
        <dbReference type="ARBA" id="ARBA00023049"/>
    </source>
</evidence>
<comment type="similarity">
    <text evidence="2 11">Belongs to the peptidase M14 family.</text>
</comment>
<name>A0AAD7YEE2_MYTSE</name>
<dbReference type="GO" id="GO:0008270">
    <property type="term" value="F:zinc ion binding"/>
    <property type="evidence" value="ECO:0007669"/>
    <property type="project" value="InterPro"/>
</dbReference>
<dbReference type="PANTHER" id="PTHR11705:SF140">
    <property type="entry name" value="FI02848P-RELATED"/>
    <property type="match status" value="1"/>
</dbReference>
<organism evidence="15 16">
    <name type="scientific">Mythimna separata</name>
    <name type="common">Oriental armyworm</name>
    <name type="synonym">Pseudaletia separata</name>
    <dbReference type="NCBI Taxonomy" id="271217"/>
    <lineage>
        <taxon>Eukaryota</taxon>
        <taxon>Metazoa</taxon>
        <taxon>Ecdysozoa</taxon>
        <taxon>Arthropoda</taxon>
        <taxon>Hexapoda</taxon>
        <taxon>Insecta</taxon>
        <taxon>Pterygota</taxon>
        <taxon>Neoptera</taxon>
        <taxon>Endopterygota</taxon>
        <taxon>Lepidoptera</taxon>
        <taxon>Glossata</taxon>
        <taxon>Ditrysia</taxon>
        <taxon>Noctuoidea</taxon>
        <taxon>Noctuidae</taxon>
        <taxon>Noctuinae</taxon>
        <taxon>Hadenini</taxon>
        <taxon>Mythimna</taxon>
    </lineage>
</organism>
<evidence type="ECO:0000256" key="2">
    <source>
        <dbReference type="ARBA" id="ARBA00005988"/>
    </source>
</evidence>
<evidence type="ECO:0000256" key="6">
    <source>
        <dbReference type="ARBA" id="ARBA00022729"/>
    </source>
</evidence>
<keyword evidence="16" id="KW-1185">Reference proteome</keyword>
<dbReference type="Gene3D" id="3.30.70.340">
    <property type="entry name" value="Metallocarboxypeptidase-like"/>
    <property type="match status" value="1"/>
</dbReference>
<keyword evidence="9" id="KW-0482">Metalloprotease</keyword>
<keyword evidence="8" id="KW-0862">Zinc</keyword>
<dbReference type="PRINTS" id="PR00765">
    <property type="entry name" value="CRBOXYPTASEA"/>
</dbReference>
<dbReference type="GO" id="GO:0005615">
    <property type="term" value="C:extracellular space"/>
    <property type="evidence" value="ECO:0007669"/>
    <property type="project" value="TreeGrafter"/>
</dbReference>
<accession>A0AAD7YEE2</accession>
<evidence type="ECO:0000256" key="7">
    <source>
        <dbReference type="ARBA" id="ARBA00022801"/>
    </source>
</evidence>
<dbReference type="Pfam" id="PF02244">
    <property type="entry name" value="Propep_M14"/>
    <property type="match status" value="1"/>
</dbReference>
<dbReference type="SUPFAM" id="SSF53187">
    <property type="entry name" value="Zn-dependent exopeptidases"/>
    <property type="match status" value="1"/>
</dbReference>
<dbReference type="InterPro" id="IPR000834">
    <property type="entry name" value="Peptidase_M14"/>
</dbReference>
<feature type="active site" description="Proton donor/acceptor" evidence="11">
    <location>
        <position position="385"/>
    </location>
</feature>
<evidence type="ECO:0000256" key="3">
    <source>
        <dbReference type="ARBA" id="ARBA00022645"/>
    </source>
</evidence>
<evidence type="ECO:0000256" key="8">
    <source>
        <dbReference type="ARBA" id="ARBA00022833"/>
    </source>
</evidence>
<evidence type="ECO:0000256" key="12">
    <source>
        <dbReference type="SAM" id="MobiDB-lite"/>
    </source>
</evidence>
<dbReference type="AlphaFoldDB" id="A0AAD7YEE2"/>
<evidence type="ECO:0000256" key="11">
    <source>
        <dbReference type="PROSITE-ProRule" id="PRU01379"/>
    </source>
</evidence>
<reference evidence="15" key="1">
    <citation type="submission" date="2023-03" db="EMBL/GenBank/DDBJ databases">
        <title>Chromosome-level genomes of two armyworms, Mythimna separata and Mythimna loreyi, provide insights into the biosynthesis and reception of sex pheromones.</title>
        <authorList>
            <person name="Zhao H."/>
        </authorList>
    </citation>
    <scope>NUCLEOTIDE SEQUENCE</scope>
    <source>
        <strain evidence="15">BeijingLab</strain>
        <tissue evidence="15">Pupa</tissue>
    </source>
</reference>
<keyword evidence="6 13" id="KW-0732">Signal</keyword>
<gene>
    <name evidence="15" type="ORF">PYW07_008780</name>
</gene>
<feature type="domain" description="Peptidase M14" evidence="14">
    <location>
        <begin position="121"/>
        <end position="418"/>
    </location>
</feature>